<dbReference type="Proteomes" id="UP000001542">
    <property type="component" value="Unassembled WGS sequence"/>
</dbReference>
<keyword evidence="1" id="KW-0677">Repeat</keyword>
<dbReference type="Pfam" id="PF12796">
    <property type="entry name" value="Ank_2"/>
    <property type="match status" value="2"/>
</dbReference>
<reference evidence="5" key="2">
    <citation type="journal article" date="2007" name="Science">
        <title>Draft genome sequence of the sexually transmitted pathogen Trichomonas vaginalis.</title>
        <authorList>
            <person name="Carlton J.M."/>
            <person name="Hirt R.P."/>
            <person name="Silva J.C."/>
            <person name="Delcher A.L."/>
            <person name="Schatz M."/>
            <person name="Zhao Q."/>
            <person name="Wortman J.R."/>
            <person name="Bidwell S.L."/>
            <person name="Alsmark U.C.M."/>
            <person name="Besteiro S."/>
            <person name="Sicheritz-Ponten T."/>
            <person name="Noel C.J."/>
            <person name="Dacks J.B."/>
            <person name="Foster P.G."/>
            <person name="Simillion C."/>
            <person name="Van de Peer Y."/>
            <person name="Miranda-Saavedra D."/>
            <person name="Barton G.J."/>
            <person name="Westrop G.D."/>
            <person name="Mueller S."/>
            <person name="Dessi D."/>
            <person name="Fiori P.L."/>
            <person name="Ren Q."/>
            <person name="Paulsen I."/>
            <person name="Zhang H."/>
            <person name="Bastida-Corcuera F.D."/>
            <person name="Simoes-Barbosa A."/>
            <person name="Brown M.T."/>
            <person name="Hayes R.D."/>
            <person name="Mukherjee M."/>
            <person name="Okumura C.Y."/>
            <person name="Schneider R."/>
            <person name="Smith A.J."/>
            <person name="Vanacova S."/>
            <person name="Villalvazo M."/>
            <person name="Haas B.J."/>
            <person name="Pertea M."/>
            <person name="Feldblyum T.V."/>
            <person name="Utterback T.R."/>
            <person name="Shu C.L."/>
            <person name="Osoegawa K."/>
            <person name="de Jong P.J."/>
            <person name="Hrdy I."/>
            <person name="Horvathova L."/>
            <person name="Zubacova Z."/>
            <person name="Dolezal P."/>
            <person name="Malik S.B."/>
            <person name="Logsdon J.M. Jr."/>
            <person name="Henze K."/>
            <person name="Gupta A."/>
            <person name="Wang C.C."/>
            <person name="Dunne R.L."/>
            <person name="Upcroft J.A."/>
            <person name="Upcroft P."/>
            <person name="White O."/>
            <person name="Salzberg S.L."/>
            <person name="Tang P."/>
            <person name="Chiu C.-H."/>
            <person name="Lee Y.-S."/>
            <person name="Embley T.M."/>
            <person name="Coombs G.H."/>
            <person name="Mottram J.C."/>
            <person name="Tachezy J."/>
            <person name="Fraser-Liggett C.M."/>
            <person name="Johnson P.J."/>
        </authorList>
    </citation>
    <scope>NUCLEOTIDE SEQUENCE [LARGE SCALE GENOMIC DNA]</scope>
    <source>
        <strain evidence="5">G3</strain>
    </source>
</reference>
<evidence type="ECO:0000256" key="3">
    <source>
        <dbReference type="PROSITE-ProRule" id="PRU00023"/>
    </source>
</evidence>
<dbReference type="Pfam" id="PF11929">
    <property type="entry name" value="DUF3447"/>
    <property type="match status" value="1"/>
</dbReference>
<dbReference type="VEuPathDB" id="TrichDB:TVAG_110370"/>
<name>A2DGN8_TRIV3</name>
<dbReference type="PROSITE" id="PS50297">
    <property type="entry name" value="ANK_REP_REGION"/>
    <property type="match status" value="1"/>
</dbReference>
<evidence type="ECO:0000313" key="5">
    <source>
        <dbReference type="EMBL" id="EAY20425.1"/>
    </source>
</evidence>
<dbReference type="EMBL" id="DS113198">
    <property type="protein sequence ID" value="EAY20425.1"/>
    <property type="molecule type" value="Genomic_DNA"/>
</dbReference>
<feature type="repeat" description="ANK" evidence="3">
    <location>
        <begin position="468"/>
        <end position="496"/>
    </location>
</feature>
<dbReference type="Gene3D" id="1.25.40.20">
    <property type="entry name" value="Ankyrin repeat-containing domain"/>
    <property type="match status" value="2"/>
</dbReference>
<gene>
    <name evidence="5" type="ORF">TVAG_110370</name>
</gene>
<dbReference type="SMART" id="SM00248">
    <property type="entry name" value="ANK"/>
    <property type="match status" value="9"/>
</dbReference>
<dbReference type="PANTHER" id="PTHR24198:SF165">
    <property type="entry name" value="ANKYRIN REPEAT-CONTAINING PROTEIN-RELATED"/>
    <property type="match status" value="1"/>
</dbReference>
<organism evidence="5 6">
    <name type="scientific">Trichomonas vaginalis (strain ATCC PRA-98 / G3)</name>
    <dbReference type="NCBI Taxonomy" id="412133"/>
    <lineage>
        <taxon>Eukaryota</taxon>
        <taxon>Metamonada</taxon>
        <taxon>Parabasalia</taxon>
        <taxon>Trichomonadida</taxon>
        <taxon>Trichomonadidae</taxon>
        <taxon>Trichomonas</taxon>
    </lineage>
</organism>
<dbReference type="SMR" id="A2DGN8"/>
<dbReference type="PANTHER" id="PTHR24198">
    <property type="entry name" value="ANKYRIN REPEAT AND PROTEIN KINASE DOMAIN-CONTAINING PROTEIN"/>
    <property type="match status" value="1"/>
</dbReference>
<dbReference type="AlphaFoldDB" id="A2DGN8"/>
<dbReference type="RefSeq" id="XP_001581411.1">
    <property type="nucleotide sequence ID" value="XM_001581361.1"/>
</dbReference>
<protein>
    <recommendedName>
        <fullName evidence="4">DUF3447 domain-containing protein</fullName>
    </recommendedName>
</protein>
<feature type="domain" description="DUF3447" evidence="4">
    <location>
        <begin position="160"/>
        <end position="233"/>
    </location>
</feature>
<dbReference type="eggNOG" id="KOG4177">
    <property type="taxonomic scope" value="Eukaryota"/>
</dbReference>
<dbReference type="PROSITE" id="PS50088">
    <property type="entry name" value="ANK_REPEAT"/>
    <property type="match status" value="1"/>
</dbReference>
<dbReference type="InterPro" id="IPR036770">
    <property type="entry name" value="Ankyrin_rpt-contain_sf"/>
</dbReference>
<evidence type="ECO:0000259" key="4">
    <source>
        <dbReference type="Pfam" id="PF11929"/>
    </source>
</evidence>
<keyword evidence="6" id="KW-1185">Reference proteome</keyword>
<dbReference type="STRING" id="5722.A2DGN8"/>
<sequence length="640" mass="73630">MSRSQITETKMNIKKLVVKSLEEVEIPDVMKPSYEIAELIWNLTIENLQATADTIQESMKKNKYITKDFVSHAISNISLIQIQSSSLYRSFAKIFHIKIPEFFIDNEVTTIISEDNITEFQNHFNRQHQSRVQNFINKYFPDSIAYGAINIFKFLLLNRAEIKAEYCKHAIIGGNLEIIKIICQKGFSFHDYFSVAIKFHRNDIADFILENYGAYFMNVADCLRFYNYKAAIFMYANKCPIDYQSNPFNCVLATSILLDDYYTTNYFVENKANLNELLITAQPSNLVSLNLFLVALLKNNTEIIKLLLTNGAVITKKIMLAQQEIETALTIAVRNQNIEIVNLLLSNGVIADCKVLNNNEMLWRNEFFSDFFEQSIDFGEERSILNARLFKRNFSEIHRMIPSYLSESDSYYEDLDSEYVQMAYSSDMEEYEEEDYAFEEEEDLSDQDLSDQMLEKIINKRLSIFNYSKINPLIIAIALENAEIIKLLIEYGADVNGSLTMDSDKITPLIFAIQTCTKAKYNVVAQLLSCGANPNLLCGKTPIQESLINKNDKSIAMLLLDHDANANYFNPFKDSPLILAMKHKFEDLVLAMLKKGTNPNYFTKDYDTPLEFAKSHKLKVSYDALLQFGANPNVREAYVK</sequence>
<dbReference type="SUPFAM" id="SSF48403">
    <property type="entry name" value="Ankyrin repeat"/>
    <property type="match status" value="2"/>
</dbReference>
<dbReference type="KEGG" id="tva:5465962"/>
<proteinExistence type="predicted"/>
<keyword evidence="2 3" id="KW-0040">ANK repeat</keyword>
<evidence type="ECO:0000256" key="2">
    <source>
        <dbReference type="ARBA" id="ARBA00023043"/>
    </source>
</evidence>
<dbReference type="InterPro" id="IPR002110">
    <property type="entry name" value="Ankyrin_rpt"/>
</dbReference>
<reference evidence="5" key="1">
    <citation type="submission" date="2006-10" db="EMBL/GenBank/DDBJ databases">
        <authorList>
            <person name="Amadeo P."/>
            <person name="Zhao Q."/>
            <person name="Wortman J."/>
            <person name="Fraser-Liggett C."/>
            <person name="Carlton J."/>
        </authorList>
    </citation>
    <scope>NUCLEOTIDE SEQUENCE</scope>
    <source>
        <strain evidence="5">G3</strain>
    </source>
</reference>
<dbReference type="InterPro" id="IPR020683">
    <property type="entry name" value="DUF3447"/>
</dbReference>
<dbReference type="OrthoDB" id="1577640at2759"/>
<evidence type="ECO:0000313" key="6">
    <source>
        <dbReference type="Proteomes" id="UP000001542"/>
    </source>
</evidence>
<evidence type="ECO:0000256" key="1">
    <source>
        <dbReference type="ARBA" id="ARBA00022737"/>
    </source>
</evidence>
<dbReference type="InParanoid" id="A2DGN8"/>
<accession>A2DGN8</accession>
<dbReference type="VEuPathDB" id="TrichDB:TVAGG3_0997690"/>